<proteinExistence type="predicted"/>
<evidence type="ECO:0008006" key="3">
    <source>
        <dbReference type="Google" id="ProtNLM"/>
    </source>
</evidence>
<dbReference type="KEGG" id="vg:26517350"/>
<keyword evidence="2" id="KW-1185">Reference proteome</keyword>
<dbReference type="RefSeq" id="YP_009188560.1">
    <property type="nucleotide sequence ID" value="NC_028667.1"/>
</dbReference>
<dbReference type="EMBL" id="LN898172">
    <property type="protein sequence ID" value="CUS27831.1"/>
    <property type="molecule type" value="Genomic_DNA"/>
</dbReference>
<gene>
    <name evidence="1" type="primary">PM105_48</name>
</gene>
<protein>
    <recommendedName>
        <fullName evidence="3">Virion structural protein</fullName>
    </recommendedName>
</protein>
<dbReference type="OrthoDB" id="3974at10239"/>
<name>A0A0S4L0R5_9CAUD</name>
<organism evidence="1 2">
    <name type="scientific">Pseudomonas phage vB_PaeS_PM105</name>
    <dbReference type="NCBI Taxonomy" id="1743016"/>
    <lineage>
        <taxon>Viruses</taxon>
        <taxon>Duplodnaviria</taxon>
        <taxon>Heunggongvirae</taxon>
        <taxon>Uroviricota</taxon>
        <taxon>Caudoviricetes</taxon>
        <taxon>Guarnerosvirinae</taxon>
        <taxon>Mechnikovvirus</taxon>
        <taxon>Mechnikovvirus PM105</taxon>
        <taxon>Beetrevirus PM105</taxon>
    </lineage>
</organism>
<evidence type="ECO:0000313" key="1">
    <source>
        <dbReference type="EMBL" id="CUS27831.1"/>
    </source>
</evidence>
<evidence type="ECO:0000313" key="2">
    <source>
        <dbReference type="Proteomes" id="UP000204666"/>
    </source>
</evidence>
<sequence>MATFPGFQVPRPVEAVVAGITPNISALGLNQDITLGSASASTLAGSYAAHQPVDVIHSAYSAVHQSDLVENFYNRIWLIPGRLDLGNVVSVQERPVSVWNAHFTPRTLSQIDREDADGISLAGQPSPPLPFAALQERIWTVAVSTDGPPVVDARIVWQLQDEQPLILVITGNRITAWPFAPDWADGVQESLEWLTELLTSTSGVEQRRSLRLSPRRSFEAEFYAEGRERVLLDLSLAGWGGRIWALPVWPDIQLLASVTAAGAQTVECDTRWRDFRAGGLALLRGESAFEYEVVEIQDLTASAIQLARPVQRRWPAGSRLYPIRTAQLTEQPALTRLTDTLYSAQARFLVMDSSDWPEVMPTTTYRGWPVLEQRPEESEDLSLSYQRLLDVLDNETGLPQFADQAGVGFPVHGFRWQTEGREEHAALRSLLYALRGRQKAIWIPTHAADLVLVDTVAATSSVLDVELCGLARFFRSDAPGRRDIRIELFGGQVFHRRILDVSELNVDVERLAIDSALGSVVRPSDVARISFMTLCRQDSDSVQITHETDTDGISTASTVFRGVRDELQ</sequence>
<dbReference type="GeneID" id="26517350"/>
<dbReference type="Proteomes" id="UP000204666">
    <property type="component" value="Genome"/>
</dbReference>
<reference evidence="1 2" key="1">
    <citation type="journal article" date="2016" name="Genome Announc.">
        <title>Complete Genome Sequence of PM105, a New Pseudomonas aeruginosa B3-Like Transposable Phage.</title>
        <authorList>
            <person name="Pourcel C."/>
            <person name="Midoux C."/>
            <person name="Bourkaltseva M."/>
            <person name="Pleteneva E."/>
            <person name="Krylov V."/>
        </authorList>
    </citation>
    <scope>NUCLEOTIDE SEQUENCE [LARGE SCALE GENOMIC DNA]</scope>
</reference>
<accession>A0A0S4L0R5</accession>